<dbReference type="SMART" id="SM00698">
    <property type="entry name" value="MORN"/>
    <property type="match status" value="4"/>
</dbReference>
<organism evidence="2">
    <name type="scientific">Sylvanvirus sp</name>
    <dbReference type="NCBI Taxonomy" id="2487774"/>
    <lineage>
        <taxon>Viruses</taxon>
    </lineage>
</organism>
<accession>A0A3G5AJ08</accession>
<dbReference type="SUPFAM" id="SSF82185">
    <property type="entry name" value="Histone H3 K4-specific methyltransferase SET7/9 N-terminal domain"/>
    <property type="match status" value="2"/>
</dbReference>
<evidence type="ECO:0000313" key="2">
    <source>
        <dbReference type="EMBL" id="AYV87202.1"/>
    </source>
</evidence>
<evidence type="ECO:0008006" key="3">
    <source>
        <dbReference type="Google" id="ProtNLM"/>
    </source>
</evidence>
<dbReference type="PANTHER" id="PTHR43215:SF14">
    <property type="entry name" value="RADIAL SPOKE HEAD 1 HOMOLOG"/>
    <property type="match status" value="1"/>
</dbReference>
<evidence type="ECO:0000256" key="1">
    <source>
        <dbReference type="ARBA" id="ARBA00022737"/>
    </source>
</evidence>
<keyword evidence="1" id="KW-0677">Repeat</keyword>
<sequence length="497" mass="56193">MSSHLSQLSRLTQLTQLIQLYSEHNKANNDMIADLLKTIEAIKMMTIENVPNKEDWIQVDSADNKKTKVETKDNNNTPLKNELNELADGLTDGLTSGLTDGLSNDISQIESEVKNEETFVNPKNSKNSLAVDKNESGANVNHVNHLNRVYHDHVFEKAFKGGLFTGGVYFLEEDKHSGFVPHGRGNYCKRTGNVVRDIYEGEWEHGLYHGRGTLYYPRFGFKCFKGEFINGNEGKGQWIFQDGKILETTDLGQCERSTDNRLIFPNGDIFTGAVDNFHSMVEGCLMYENGDTYKGAFSEEKRHGKGTLVANLHGIRHKSITSATYSGTFENDEFMNGSKEYSNGETYIANKFVKNAFTKNEWSAIGQCTYKHEDITIEGYVEKGRFNNECKITSEKGTYHGNLCNDKPNGEGTMKYSNGNMYKGTWKDGNRHGLGTMTYVSERDFCKKEVEKEVVGRWVNGTTTVYERIIGHVNNAYDAIIELECSDTWRIVNNDKL</sequence>
<protein>
    <recommendedName>
        <fullName evidence="3">MORN repeat-containing protein</fullName>
    </recommendedName>
</protein>
<proteinExistence type="predicted"/>
<dbReference type="Gene3D" id="2.20.110.10">
    <property type="entry name" value="Histone H3 K4-specific methyltransferase SET7/9 N-terminal domain"/>
    <property type="match status" value="2"/>
</dbReference>
<dbReference type="PANTHER" id="PTHR43215">
    <property type="entry name" value="RADIAL SPOKE HEAD 1 HOMOLOG"/>
    <property type="match status" value="1"/>
</dbReference>
<dbReference type="InterPro" id="IPR003409">
    <property type="entry name" value="MORN"/>
</dbReference>
<name>A0A3G5AJ08_9VIRU</name>
<reference evidence="2" key="1">
    <citation type="submission" date="2018-10" db="EMBL/GenBank/DDBJ databases">
        <title>Hidden diversity of soil giant viruses.</title>
        <authorList>
            <person name="Schulz F."/>
            <person name="Alteio L."/>
            <person name="Goudeau D."/>
            <person name="Ryan E.M."/>
            <person name="Malmstrom R.R."/>
            <person name="Blanchard J."/>
            <person name="Woyke T."/>
        </authorList>
    </citation>
    <scope>NUCLEOTIDE SEQUENCE</scope>
    <source>
        <strain evidence="2">SYV1</strain>
    </source>
</reference>
<gene>
    <name evidence="2" type="ORF">Sylvanvirus34_11</name>
</gene>
<dbReference type="EMBL" id="MK072540">
    <property type="protein sequence ID" value="AYV87202.1"/>
    <property type="molecule type" value="Genomic_DNA"/>
</dbReference>
<dbReference type="Pfam" id="PF02493">
    <property type="entry name" value="MORN"/>
    <property type="match status" value="5"/>
</dbReference>